<dbReference type="EMBL" id="KZ664682">
    <property type="protein sequence ID" value="PPS03856.1"/>
    <property type="molecule type" value="Genomic_DNA"/>
</dbReference>
<accession>A0A2P5XKJ0</accession>
<reference evidence="1 2" key="1">
    <citation type="submission" date="2015-01" db="EMBL/GenBank/DDBJ databases">
        <title>Genome of allotetraploid Gossypium barbadense reveals genomic plasticity and fiber elongation in cotton evolution.</title>
        <authorList>
            <person name="Chen X."/>
            <person name="Liu X."/>
            <person name="Zhao B."/>
            <person name="Zheng H."/>
            <person name="Hu Y."/>
            <person name="Lu G."/>
            <person name="Yang C."/>
            <person name="Chen J."/>
            <person name="Shan C."/>
            <person name="Zhang L."/>
            <person name="Zhou Y."/>
            <person name="Wang L."/>
            <person name="Guo W."/>
            <person name="Bai Y."/>
            <person name="Ruan J."/>
            <person name="Shangguan X."/>
            <person name="Mao Y."/>
            <person name="Jiang J."/>
            <person name="Zhu Y."/>
            <person name="Lei J."/>
            <person name="Kang H."/>
            <person name="Chen S."/>
            <person name="He X."/>
            <person name="Wang R."/>
            <person name="Wang Y."/>
            <person name="Chen J."/>
            <person name="Wang L."/>
            <person name="Yu S."/>
            <person name="Wang B."/>
            <person name="Wei J."/>
            <person name="Song S."/>
            <person name="Lu X."/>
            <person name="Gao Z."/>
            <person name="Gu W."/>
            <person name="Deng X."/>
            <person name="Ma D."/>
            <person name="Wang S."/>
            <person name="Liang W."/>
            <person name="Fang L."/>
            <person name="Cai C."/>
            <person name="Zhu X."/>
            <person name="Zhou B."/>
            <person name="Zhang Y."/>
            <person name="Chen Z."/>
            <person name="Xu S."/>
            <person name="Zhu R."/>
            <person name="Wang S."/>
            <person name="Zhang T."/>
            <person name="Zhao G."/>
        </authorList>
    </citation>
    <scope>NUCLEOTIDE SEQUENCE [LARGE SCALE GENOMIC DNA]</scope>
    <source>
        <strain evidence="2">cv. Xinhai21</strain>
        <tissue evidence="1">Leaf</tissue>
    </source>
</reference>
<gene>
    <name evidence="1" type="ORF">GOBAR_AA16799</name>
</gene>
<name>A0A2P5XKJ0_GOSBA</name>
<protein>
    <submittedName>
        <fullName evidence="1">Uncharacterized protein</fullName>
    </submittedName>
</protein>
<sequence>MSWSIWKARNELTFFGKFFYLLKKVVHTSWALHLDICSNRSEPSYTMTMAIKLSAVKSHIAPSKLKAMILTL</sequence>
<organism evidence="1 2">
    <name type="scientific">Gossypium barbadense</name>
    <name type="common">Sea Island cotton</name>
    <name type="synonym">Hibiscus barbadensis</name>
    <dbReference type="NCBI Taxonomy" id="3634"/>
    <lineage>
        <taxon>Eukaryota</taxon>
        <taxon>Viridiplantae</taxon>
        <taxon>Streptophyta</taxon>
        <taxon>Embryophyta</taxon>
        <taxon>Tracheophyta</taxon>
        <taxon>Spermatophyta</taxon>
        <taxon>Magnoliopsida</taxon>
        <taxon>eudicotyledons</taxon>
        <taxon>Gunneridae</taxon>
        <taxon>Pentapetalae</taxon>
        <taxon>rosids</taxon>
        <taxon>malvids</taxon>
        <taxon>Malvales</taxon>
        <taxon>Malvaceae</taxon>
        <taxon>Malvoideae</taxon>
        <taxon>Gossypium</taxon>
    </lineage>
</organism>
<proteinExistence type="predicted"/>
<evidence type="ECO:0000313" key="1">
    <source>
        <dbReference type="EMBL" id="PPS03856.1"/>
    </source>
</evidence>
<dbReference type="Proteomes" id="UP000239757">
    <property type="component" value="Unassembled WGS sequence"/>
</dbReference>
<evidence type="ECO:0000313" key="2">
    <source>
        <dbReference type="Proteomes" id="UP000239757"/>
    </source>
</evidence>
<dbReference type="AlphaFoldDB" id="A0A2P5XKJ0"/>